<dbReference type="Pfam" id="PF18676">
    <property type="entry name" value="MBG_2"/>
    <property type="match status" value="1"/>
</dbReference>
<proteinExistence type="inferred from homology"/>
<dbReference type="Pfam" id="PF01640">
    <property type="entry name" value="Peptidase_C10"/>
    <property type="match status" value="1"/>
</dbReference>
<dbReference type="Gene3D" id="3.30.910.30">
    <property type="entry name" value="Peptidase C10 family"/>
    <property type="match status" value="1"/>
</dbReference>
<feature type="domain" description="Spi protease inhibitor" evidence="8">
    <location>
        <begin position="41"/>
        <end position="121"/>
    </location>
</feature>
<dbReference type="GeneID" id="78571993"/>
<evidence type="ECO:0000313" key="10">
    <source>
        <dbReference type="EMBL" id="SUC37884.1"/>
    </source>
</evidence>
<gene>
    <name evidence="10" type="primary">speB_6</name>
    <name evidence="10" type="ORF">NCTC13043_02382</name>
</gene>
<feature type="domain" description="MBG" evidence="9">
    <location>
        <begin position="718"/>
        <end position="793"/>
    </location>
</feature>
<feature type="chain" id="PRO_5017021138" evidence="7">
    <location>
        <begin position="24"/>
        <end position="846"/>
    </location>
</feature>
<evidence type="ECO:0000256" key="6">
    <source>
        <dbReference type="PIRSR" id="PIRSR600200-1"/>
    </source>
</evidence>
<dbReference type="Gene3D" id="3.40.50.12480">
    <property type="match status" value="1"/>
</dbReference>
<feature type="signal peptide" evidence="7">
    <location>
        <begin position="1"/>
        <end position="23"/>
    </location>
</feature>
<dbReference type="InterPro" id="IPR038765">
    <property type="entry name" value="Papain-like_cys_pep_sf"/>
</dbReference>
<keyword evidence="5" id="KW-0788">Thiol protease</keyword>
<dbReference type="GO" id="GO:0008234">
    <property type="term" value="F:cysteine-type peptidase activity"/>
    <property type="evidence" value="ECO:0007669"/>
    <property type="project" value="UniProtKB-KW"/>
</dbReference>
<feature type="active site" description="Proton acceptor" evidence="6">
    <location>
        <position position="327"/>
    </location>
</feature>
<evidence type="ECO:0000313" key="11">
    <source>
        <dbReference type="Proteomes" id="UP000254235"/>
    </source>
</evidence>
<sequence>MNVKQKMLVAFVLLTLLPVAVGAKPRTTADMKKTAARAINLQTTLSAYKTGKRTSSGTRSTEQLRELKHTKAYSIYGYKQGGFAIISADDLAPELLGVSETDYTQSDNPGFNWWLKAIDEVITKAVKSNTPLNVIKPDPTKYKSEVPTMLTTVWGQQMPYNKLLPNTPKGRLLTGCVATATAQVLNYFKYPLRGIGSHTVYYPANDYDGDAIEANFGNTVYDWANMKDDYSGSYTNEEANAVATLMLHCGVASEMGYGGPNEGSGAFMNDCAEGLRTYFGFSDVEHLVRANYSSKEWMDIIFSELSSGHPLIYGGVSPGSMGQDAGHAFVLDGYNSDGLVSVNWGWNGDVNGYYKIDLLNPGNMYSFTSDQDVIRGVYGTPKELKNRTIQLPKAGVLSDSIPANMRTEIGELTLIGEINGADFRVIREMAGRDFDGKFTQGGLYMLDLKGAKIVSGGGAYLKDGNLTTSNDNLPERVFYNCNSLRKLVLPDGLKTIADGTFAFCRALGTIENIPANGGDNFVYSDGIFLNKKGDEIISAIPGMVTDLVVPEGITGIHDYALAGCTGLKRIVLPTSIASLGKESVAGCHSLSQIKIFAKQPPKAGKDMFLSSPISNIVLRVPIDTKKLYRGWGGLLVRNIKEFGSIVTVRNTIREYGEPNPKFGYSIRGEYLEGKPEITCVADAKSPVGKYEIHIDYGTIADKSVQLVGGTLTVDKAMLTVTTNDVTRQEGKPNPEFILYYRGFVNGENEHVLTKVPVVTTTATESSPAGEYEIIISGGEAQNYRFTYKKGKLTIATAAGIENANADSTATPQPVYSVSGAKVGTTATLSTLPSGVYVINKKKILVK</sequence>
<dbReference type="GO" id="GO:0006508">
    <property type="term" value="P:proteolysis"/>
    <property type="evidence" value="ECO:0007669"/>
    <property type="project" value="UniProtKB-KW"/>
</dbReference>
<evidence type="ECO:0000259" key="8">
    <source>
        <dbReference type="Pfam" id="PF13734"/>
    </source>
</evidence>
<evidence type="ECO:0000256" key="3">
    <source>
        <dbReference type="ARBA" id="ARBA00022729"/>
    </source>
</evidence>
<dbReference type="RefSeq" id="WP_115084223.1">
    <property type="nucleotide sequence ID" value="NZ_UGTP01000004.1"/>
</dbReference>
<dbReference type="InterPro" id="IPR025896">
    <property type="entry name" value="Spi_Prtas-inh"/>
</dbReference>
<comment type="similarity">
    <text evidence="1">Belongs to the peptidase C10 family.</text>
</comment>
<dbReference type="InterPro" id="IPR032675">
    <property type="entry name" value="LRR_dom_sf"/>
</dbReference>
<keyword evidence="2" id="KW-0645">Protease</keyword>
<reference evidence="10 11" key="1">
    <citation type="submission" date="2018-06" db="EMBL/GenBank/DDBJ databases">
        <authorList>
            <consortium name="Pathogen Informatics"/>
            <person name="Doyle S."/>
        </authorList>
    </citation>
    <scope>NUCLEOTIDE SEQUENCE [LARGE SCALE GENOMIC DNA]</scope>
    <source>
        <strain evidence="10 11">NCTC13043</strain>
    </source>
</reference>
<feature type="active site" description="Nucleophile" evidence="6">
    <location>
        <position position="176"/>
    </location>
</feature>
<dbReference type="InterPro" id="IPR044934">
    <property type="entry name" value="Streptopain_sf"/>
</dbReference>
<evidence type="ECO:0000256" key="7">
    <source>
        <dbReference type="SAM" id="SignalP"/>
    </source>
</evidence>
<dbReference type="EC" id="3.4.22.10" evidence="10"/>
<dbReference type="InterPro" id="IPR041286">
    <property type="entry name" value="MBG_2"/>
</dbReference>
<organism evidence="10 11">
    <name type="scientific">Prevotella pallens</name>
    <dbReference type="NCBI Taxonomy" id="60133"/>
    <lineage>
        <taxon>Bacteria</taxon>
        <taxon>Pseudomonadati</taxon>
        <taxon>Bacteroidota</taxon>
        <taxon>Bacteroidia</taxon>
        <taxon>Bacteroidales</taxon>
        <taxon>Prevotellaceae</taxon>
        <taxon>Prevotella</taxon>
    </lineage>
</organism>
<dbReference type="Proteomes" id="UP000254235">
    <property type="component" value="Unassembled WGS sequence"/>
</dbReference>
<protein>
    <submittedName>
        <fullName evidence="10">Streptopain</fullName>
        <ecNumber evidence="10">3.4.22.10</ecNumber>
    </submittedName>
</protein>
<dbReference type="SUPFAM" id="SSF54001">
    <property type="entry name" value="Cysteine proteinases"/>
    <property type="match status" value="1"/>
</dbReference>
<evidence type="ECO:0000259" key="9">
    <source>
        <dbReference type="Pfam" id="PF18676"/>
    </source>
</evidence>
<dbReference type="Pfam" id="PF13306">
    <property type="entry name" value="LRR_5"/>
    <property type="match status" value="2"/>
</dbReference>
<evidence type="ECO:0000256" key="1">
    <source>
        <dbReference type="ARBA" id="ARBA00009693"/>
    </source>
</evidence>
<evidence type="ECO:0000256" key="4">
    <source>
        <dbReference type="ARBA" id="ARBA00022801"/>
    </source>
</evidence>
<dbReference type="Pfam" id="PF13734">
    <property type="entry name" value="Inhibitor_I69"/>
    <property type="match status" value="1"/>
</dbReference>
<keyword evidence="3 7" id="KW-0732">Signal</keyword>
<dbReference type="OrthoDB" id="2235251at2"/>
<dbReference type="AlphaFoldDB" id="A0A379GA17"/>
<dbReference type="InterPro" id="IPR026906">
    <property type="entry name" value="LRR_5"/>
</dbReference>
<dbReference type="PRINTS" id="PR00797">
    <property type="entry name" value="STREPTOPAIN"/>
</dbReference>
<dbReference type="Gene3D" id="3.30.160.710">
    <property type="match status" value="1"/>
</dbReference>
<evidence type="ECO:0000256" key="2">
    <source>
        <dbReference type="ARBA" id="ARBA00022670"/>
    </source>
</evidence>
<name>A0A379GA17_9BACT</name>
<evidence type="ECO:0000256" key="5">
    <source>
        <dbReference type="ARBA" id="ARBA00022807"/>
    </source>
</evidence>
<keyword evidence="4 10" id="KW-0378">Hydrolase</keyword>
<accession>A0A379GA17</accession>
<dbReference type="Gene3D" id="3.90.70.50">
    <property type="entry name" value="Peptidase C10, streptopain"/>
    <property type="match status" value="1"/>
</dbReference>
<dbReference type="Gene3D" id="3.80.10.10">
    <property type="entry name" value="Ribonuclease Inhibitor"/>
    <property type="match status" value="1"/>
</dbReference>
<dbReference type="EMBL" id="UGTP01000004">
    <property type="protein sequence ID" value="SUC37884.1"/>
    <property type="molecule type" value="Genomic_DNA"/>
</dbReference>
<dbReference type="InterPro" id="IPR000200">
    <property type="entry name" value="Peptidase_C10"/>
</dbReference>